<evidence type="ECO:0000313" key="2">
    <source>
        <dbReference type="EMBL" id="GBN39824.1"/>
    </source>
</evidence>
<sequence>MISNDWEFHVQFHIHGKGVHLNGDGIAF</sequence>
<dbReference type="AlphaFoldDB" id="A0A4Y2NLV3"/>
<feature type="domain" description="L-type lectin-like" evidence="1">
    <location>
        <begin position="1"/>
        <end position="28"/>
    </location>
</feature>
<reference evidence="2 3" key="1">
    <citation type="journal article" date="2019" name="Sci. Rep.">
        <title>Orb-weaving spider Araneus ventricosus genome elucidates the spidroin gene catalogue.</title>
        <authorList>
            <person name="Kono N."/>
            <person name="Nakamura H."/>
            <person name="Ohtoshi R."/>
            <person name="Moran D.A.P."/>
            <person name="Shinohara A."/>
            <person name="Yoshida Y."/>
            <person name="Fujiwara M."/>
            <person name="Mori M."/>
            <person name="Tomita M."/>
            <person name="Arakawa K."/>
        </authorList>
    </citation>
    <scope>NUCLEOTIDE SEQUENCE [LARGE SCALE GENOMIC DNA]</scope>
</reference>
<feature type="non-terminal residue" evidence="2">
    <location>
        <position position="28"/>
    </location>
</feature>
<comment type="caution">
    <text evidence="2">The sequence shown here is derived from an EMBL/GenBank/DDBJ whole genome shotgun (WGS) entry which is preliminary data.</text>
</comment>
<proteinExistence type="predicted"/>
<dbReference type="InterPro" id="IPR005052">
    <property type="entry name" value="Lectin_leg"/>
</dbReference>
<protein>
    <recommendedName>
        <fullName evidence="1">L-type lectin-like domain-containing protein</fullName>
    </recommendedName>
</protein>
<keyword evidence="3" id="KW-1185">Reference proteome</keyword>
<evidence type="ECO:0000259" key="1">
    <source>
        <dbReference type="PROSITE" id="PS51328"/>
    </source>
</evidence>
<name>A0A4Y2NLV3_ARAVE</name>
<organism evidence="2 3">
    <name type="scientific">Araneus ventricosus</name>
    <name type="common">Orbweaver spider</name>
    <name type="synonym">Epeira ventricosa</name>
    <dbReference type="NCBI Taxonomy" id="182803"/>
    <lineage>
        <taxon>Eukaryota</taxon>
        <taxon>Metazoa</taxon>
        <taxon>Ecdysozoa</taxon>
        <taxon>Arthropoda</taxon>
        <taxon>Chelicerata</taxon>
        <taxon>Arachnida</taxon>
        <taxon>Araneae</taxon>
        <taxon>Araneomorphae</taxon>
        <taxon>Entelegynae</taxon>
        <taxon>Araneoidea</taxon>
        <taxon>Araneidae</taxon>
        <taxon>Araneus</taxon>
    </lineage>
</organism>
<dbReference type="EMBL" id="BGPR01128520">
    <property type="protein sequence ID" value="GBN39824.1"/>
    <property type="molecule type" value="Genomic_DNA"/>
</dbReference>
<dbReference type="GO" id="GO:0016020">
    <property type="term" value="C:membrane"/>
    <property type="evidence" value="ECO:0007669"/>
    <property type="project" value="InterPro"/>
</dbReference>
<dbReference type="Proteomes" id="UP000499080">
    <property type="component" value="Unassembled WGS sequence"/>
</dbReference>
<dbReference type="PROSITE" id="PS51328">
    <property type="entry name" value="L_LECTIN_LIKE"/>
    <property type="match status" value="1"/>
</dbReference>
<evidence type="ECO:0000313" key="3">
    <source>
        <dbReference type="Proteomes" id="UP000499080"/>
    </source>
</evidence>
<gene>
    <name evidence="2" type="ORF">AVEN_63647_1</name>
</gene>
<dbReference type="Gene3D" id="2.60.120.200">
    <property type="match status" value="1"/>
</dbReference>
<accession>A0A4Y2NLV3</accession>